<proteinExistence type="predicted"/>
<comment type="caution">
    <text evidence="2">The sequence shown here is derived from an EMBL/GenBank/DDBJ whole genome shotgun (WGS) entry which is preliminary data.</text>
</comment>
<dbReference type="InterPro" id="IPR011008">
    <property type="entry name" value="Dimeric_a/b-barrel"/>
</dbReference>
<evidence type="ECO:0000313" key="3">
    <source>
        <dbReference type="Proteomes" id="UP000275461"/>
    </source>
</evidence>
<reference evidence="2 3" key="1">
    <citation type="submission" date="2018-10" db="EMBL/GenBank/DDBJ databases">
        <title>Genomic Encyclopedia of Type Strains, Phase IV (KMG-IV): sequencing the most valuable type-strain genomes for metagenomic binning, comparative biology and taxonomic classification.</title>
        <authorList>
            <person name="Goeker M."/>
        </authorList>
    </citation>
    <scope>NUCLEOTIDE SEQUENCE [LARGE SCALE GENOMIC DNA]</scope>
    <source>
        <strain evidence="2 3">DSM 12769</strain>
    </source>
</reference>
<dbReference type="PANTHER" id="PTHR41521">
    <property type="match status" value="1"/>
</dbReference>
<dbReference type="InterPro" id="IPR010753">
    <property type="entry name" value="DUF1330"/>
</dbReference>
<dbReference type="PANTHER" id="PTHR41521:SF4">
    <property type="entry name" value="BLR0684 PROTEIN"/>
    <property type="match status" value="1"/>
</dbReference>
<dbReference type="Pfam" id="PF07045">
    <property type="entry name" value="DUF1330"/>
    <property type="match status" value="1"/>
</dbReference>
<evidence type="ECO:0000313" key="2">
    <source>
        <dbReference type="EMBL" id="RLK51250.1"/>
    </source>
</evidence>
<dbReference type="OrthoDB" id="9806380at2"/>
<dbReference type="AlphaFoldDB" id="A0A498CDA0"/>
<protein>
    <submittedName>
        <fullName evidence="2">Uncharacterized protein (DUF1330 family)</fullName>
    </submittedName>
</protein>
<dbReference type="EMBL" id="RCDA01000001">
    <property type="protein sequence ID" value="RLK51250.1"/>
    <property type="molecule type" value="Genomic_DNA"/>
</dbReference>
<dbReference type="SUPFAM" id="SSF54909">
    <property type="entry name" value="Dimeric alpha+beta barrel"/>
    <property type="match status" value="1"/>
</dbReference>
<evidence type="ECO:0000259" key="1">
    <source>
        <dbReference type="Pfam" id="PF07045"/>
    </source>
</evidence>
<accession>A0A498CDA0</accession>
<keyword evidence="3" id="KW-1185">Reference proteome</keyword>
<organism evidence="2 3">
    <name type="scientific">Alkalispirillum mobile</name>
    <dbReference type="NCBI Taxonomy" id="85925"/>
    <lineage>
        <taxon>Bacteria</taxon>
        <taxon>Pseudomonadati</taxon>
        <taxon>Pseudomonadota</taxon>
        <taxon>Gammaproteobacteria</taxon>
        <taxon>Chromatiales</taxon>
        <taxon>Ectothiorhodospiraceae</taxon>
        <taxon>Alkalispirillum</taxon>
    </lineage>
</organism>
<name>A0A498CDA0_9GAMM</name>
<dbReference type="Proteomes" id="UP000275461">
    <property type="component" value="Unassembled WGS sequence"/>
</dbReference>
<gene>
    <name evidence="2" type="ORF">DFR31_1172</name>
</gene>
<dbReference type="Gene3D" id="3.30.70.100">
    <property type="match status" value="1"/>
</dbReference>
<feature type="domain" description="DUF1330" evidence="1">
    <location>
        <begin position="4"/>
        <end position="90"/>
    </location>
</feature>
<dbReference type="RefSeq" id="WP_121441671.1">
    <property type="nucleotide sequence ID" value="NZ_RCDA01000001.1"/>
</dbReference>
<sequence>MAEAYLIGQIRVRDSAKWAEYVAAVGDTLTPWGAEVVFRGRKANSFSGDTPFQTVVVIRFPTLQAVDDWHASAAYQALIPLRDEAAEVVLQAWEN</sequence>